<dbReference type="PANTHER" id="PTHR11439">
    <property type="entry name" value="GAG-POL-RELATED RETROTRANSPOSON"/>
    <property type="match status" value="1"/>
</dbReference>
<evidence type="ECO:0008006" key="3">
    <source>
        <dbReference type="Google" id="ProtNLM"/>
    </source>
</evidence>
<organism evidence="1 2">
    <name type="scientific">Gossypium arboreum</name>
    <name type="common">Tree cotton</name>
    <name type="synonym">Gossypium nanking</name>
    <dbReference type="NCBI Taxonomy" id="29729"/>
    <lineage>
        <taxon>Eukaryota</taxon>
        <taxon>Viridiplantae</taxon>
        <taxon>Streptophyta</taxon>
        <taxon>Embryophyta</taxon>
        <taxon>Tracheophyta</taxon>
        <taxon>Spermatophyta</taxon>
        <taxon>Magnoliopsida</taxon>
        <taxon>eudicotyledons</taxon>
        <taxon>Gunneridae</taxon>
        <taxon>Pentapetalae</taxon>
        <taxon>rosids</taxon>
        <taxon>malvids</taxon>
        <taxon>Malvales</taxon>
        <taxon>Malvaceae</taxon>
        <taxon>Malvoideae</taxon>
        <taxon>Gossypium</taxon>
    </lineage>
</organism>
<keyword evidence="2" id="KW-1185">Reference proteome</keyword>
<evidence type="ECO:0000313" key="2">
    <source>
        <dbReference type="Proteomes" id="UP001358586"/>
    </source>
</evidence>
<dbReference type="Proteomes" id="UP001358586">
    <property type="component" value="Chromosome 8"/>
</dbReference>
<name>A0ABR0NZ03_GOSAR</name>
<gene>
    <name evidence="1" type="ORF">PVK06_026936</name>
</gene>
<dbReference type="EMBL" id="JARKNE010000008">
    <property type="protein sequence ID" value="KAK5811588.1"/>
    <property type="molecule type" value="Genomic_DNA"/>
</dbReference>
<accession>A0ABR0NZ03</accession>
<proteinExistence type="predicted"/>
<dbReference type="CDD" id="cd09272">
    <property type="entry name" value="RNase_HI_RT_Ty1"/>
    <property type="match status" value="1"/>
</dbReference>
<dbReference type="PANTHER" id="PTHR11439:SF503">
    <property type="entry name" value="CYSTEINE-RICH RLK (RECEPTOR-LIKE PROTEIN KINASE) 8"/>
    <property type="match status" value="1"/>
</dbReference>
<reference evidence="1 2" key="1">
    <citation type="submission" date="2023-03" db="EMBL/GenBank/DDBJ databases">
        <title>WGS of Gossypium arboreum.</title>
        <authorList>
            <person name="Yu D."/>
        </authorList>
    </citation>
    <scope>NUCLEOTIDE SEQUENCE [LARGE SCALE GENOMIC DNA]</scope>
    <source>
        <tissue evidence="1">Leaf</tissue>
    </source>
</reference>
<comment type="caution">
    <text evidence="1">The sequence shown here is derived from an EMBL/GenBank/DDBJ whole genome shotgun (WGS) entry which is preliminary data.</text>
</comment>
<evidence type="ECO:0000313" key="1">
    <source>
        <dbReference type="EMBL" id="KAK5811588.1"/>
    </source>
</evidence>
<protein>
    <recommendedName>
        <fullName evidence="3">Retrovirus-related Pol polyprotein from transposon TNT 1-94</fullName>
    </recommendedName>
</protein>
<sequence length="199" mass="22469">MSYFLSMEVSQTEHGIFLSQKDFSLKILNKFSMLNCKATSTSVAVGKKLLSQGDFEKVCESTYRCLVGCLLFLTATRPDIMFAMSLLSRFIHCCNEKHFQATKRVLKYIIGTLSFGMKFTKVDGIKLLGYADSDWARPIDDMKSTSGYLFTLGSTIFCWSLKKKNVVAQSTIEAEYVVVASAVNQAIWLRKIMADLYLH</sequence>